<feature type="domain" description="Prolow-density lipoprotein receptor-related protein 1-like beta-propeller" evidence="4">
    <location>
        <begin position="333"/>
        <end position="605"/>
    </location>
</feature>
<dbReference type="Gene3D" id="2.60.40.1220">
    <property type="match status" value="1"/>
</dbReference>
<dbReference type="RefSeq" id="WP_019278277.1">
    <property type="nucleotide sequence ID" value="NZ_LGVO01000064.1"/>
</dbReference>
<evidence type="ECO:0000313" key="6">
    <source>
        <dbReference type="EMBL" id="KOA89452.1"/>
    </source>
</evidence>
<feature type="domain" description="Atrophied bacterial Ig" evidence="5">
    <location>
        <begin position="1308"/>
        <end position="1376"/>
    </location>
</feature>
<sequence length="1488" mass="167527">MKNKLKTGILSLTILSMFLSIPKITFAANDDIKDSECELRYRKDPVQENKEWKIKFNKELDSSSINSDNIILQDEDGKKIYASVSLDEKDKDKKTVIVKPNSIFKQGKKYSITIKKDGFKAKKDEKKIKKSVRMFFYIKNAYAGLPCEDGLIVVRNMVYSIDYLAKNSKLKNEILNDSYTIYYCYSVTEQKVKDIFGNVELDKDKVHPHYDKMIYVNENGEKSIYEWDNTEEEYELVGVGVDADITVNSSAKVITVKVKNVQGIEDAVYFKLAHSNDVKRIGETIAFTSKDLVESIFILNYNKNIIATGKLNTQFSTSRINSLKKVGDTNKGNTAGNINNNGYVVEDQEGYVFYNNTGDRNSLYKLDSNGMFNNAIAKDNAQYINVIGDWVYYSNYSDKGSLYKIKTDGTVRQKISEDMASYVTVSGDWIYFCNHSDGGRLYRIRPDGTSKSRISQSLNHESAYINVSGDWIYFTDVTDRHRPYVINTDGTYIAKLSEEWANSIQVYGEWIFYTSSTGVLSKVKKDGSGKIIPIKGQTREFDKGFHLNVVGSWLYYSNYLDGGKLYKIRTDGSGEKHKLVNDIVDYINIVEDQIYFTSKGKLFRVPIDTDGTIKPQQISKSNGQHNIIQMDDLKATVAFEDVNMKLVDMENKYLPEKVPGIMDDNTMHQFSVDWDRKHATARNGIRTYIGDVIGYNRKVKFELTIPSEMLNESNTITVYNNPDKNADVLVVENLYDNNLVSTPPKLNVGDLVSVYDNKDCTKLLGKAVVVREGKYNKATIQRIELDKYGQRSAWITVTRLGKAESKPTEVKHGDVPGISKAEDLDNQENFRFYTKGLGLGVDGRDLAITEWAPSQVMGKSEYYIYALASGKLDISKDDYKPIATITKNDKKWQGDKELKNDSSKKDLKKGKYNIFIVGNFEGVASEDNRGKRPCVKGAACSDEKTLDVTEEVLPKTITLKTKGSVKSGEDIILSKAPALGEQVWLIPTNSARSIMEKVENWRSENNVQWPMNELRNIGTCLEGDGFTSEIKAPKGMDPKNQNYKDIEYNVLVVNKIGSAGFSKEHITVDNKPPELFNEFAHEKDTTNRLQIGTIKPEDGFKVKVFDEGSNLSTINDSVSVYIVERGVEDFTKELLDTAVKQKIGKVFNVNKGIPYSCNVSGLEAITKEEFERHYRGAGPNGTNLTNYKVLAVDRAGNISTIPIYFNIIVDTEKLGLLINKADQYLFMLNDDQHKTLDSVLKQAKDLLSVATQRRQRDIDSMCDKLESSMEKVGVPGLTADHKRISKAVSNGIYLKNENGAYVKQGSTIDSNLKLDLTTPVDGKVKIQWVSDTPSVIKNNGEIIRPLKNKTVKLIATISYNNEDNTKFIREFNVTIKGVDIVSQILNASYDDASKKVLVEFSKAKEDTFVDCYRVIISKNTINNPSSSNGIKVGTNVKDDILKCIGIHKDIAGNPLMPGTYYVYVVSVAKDNRGVIVSQYRTLIVPKKS</sequence>
<name>A0A9Q1UZD1_CLOBO</name>
<gene>
    <name evidence="6" type="ORF">ADU74_04220</name>
</gene>
<evidence type="ECO:0000259" key="4">
    <source>
        <dbReference type="Pfam" id="PF16472"/>
    </source>
</evidence>
<dbReference type="Pfam" id="PF13205">
    <property type="entry name" value="Big_5"/>
    <property type="match status" value="1"/>
</dbReference>
<evidence type="ECO:0008006" key="8">
    <source>
        <dbReference type="Google" id="ProtNLM"/>
    </source>
</evidence>
<dbReference type="Pfam" id="PF20578">
    <property type="entry name" value="aBig_2"/>
    <property type="match status" value="1"/>
</dbReference>
<comment type="caution">
    <text evidence="6">The sequence shown here is derived from an EMBL/GenBank/DDBJ whole genome shotgun (WGS) entry which is preliminary data.</text>
</comment>
<dbReference type="InterPro" id="IPR032485">
    <property type="entry name" value="LRP1-like_beta_prop"/>
</dbReference>
<proteinExistence type="predicted"/>
<dbReference type="OrthoDB" id="1676127at2"/>
<dbReference type="Proteomes" id="UP000037540">
    <property type="component" value="Unassembled WGS sequence"/>
</dbReference>
<feature type="chain" id="PRO_5040404528" description="DUF5050 domain-containing protein" evidence="2">
    <location>
        <begin position="28"/>
        <end position="1488"/>
    </location>
</feature>
<evidence type="ECO:0000256" key="2">
    <source>
        <dbReference type="SAM" id="SignalP"/>
    </source>
</evidence>
<dbReference type="InterPro" id="IPR011042">
    <property type="entry name" value="6-blade_b-propeller_TolB-like"/>
</dbReference>
<dbReference type="EMBL" id="LGVR01000017">
    <property type="protein sequence ID" value="KOA89452.1"/>
    <property type="molecule type" value="Genomic_DNA"/>
</dbReference>
<organism evidence="6 7">
    <name type="scientific">Clostridium botulinum</name>
    <dbReference type="NCBI Taxonomy" id="1491"/>
    <lineage>
        <taxon>Bacteria</taxon>
        <taxon>Bacillati</taxon>
        <taxon>Bacillota</taxon>
        <taxon>Clostridia</taxon>
        <taxon>Eubacteriales</taxon>
        <taxon>Clostridiaceae</taxon>
        <taxon>Clostridium</taxon>
    </lineage>
</organism>
<dbReference type="PANTHER" id="PTHR32256:SF17">
    <property type="entry name" value="EGF-LIKE DOMAIN-CONTAINING PROTEIN"/>
    <property type="match status" value="1"/>
</dbReference>
<evidence type="ECO:0000256" key="1">
    <source>
        <dbReference type="ARBA" id="ARBA00022729"/>
    </source>
</evidence>
<dbReference type="Pfam" id="PF16472">
    <property type="entry name" value="DUF5050"/>
    <property type="match status" value="1"/>
</dbReference>
<reference evidence="6 7" key="1">
    <citation type="submission" date="2015-07" db="EMBL/GenBank/DDBJ databases">
        <title>Draft genome sequences of 17 French Clostridium botulinum group III.</title>
        <authorList>
            <person name="Woudstra C."/>
            <person name="Le Marechal C."/>
            <person name="Souillard R."/>
            <person name="Bayon-Auboyer M.-H."/>
            <person name="Dessouter D."/>
            <person name="Fach P."/>
        </authorList>
    </citation>
    <scope>NUCLEOTIDE SEQUENCE [LARGE SCALE GENOMIC DNA]</scope>
    <source>
        <strain evidence="6 7">12LNRI-CD</strain>
    </source>
</reference>
<feature type="domain" description="SbsA Ig-like" evidence="3">
    <location>
        <begin position="46"/>
        <end position="120"/>
    </location>
</feature>
<feature type="signal peptide" evidence="2">
    <location>
        <begin position="1"/>
        <end position="27"/>
    </location>
</feature>
<evidence type="ECO:0000313" key="7">
    <source>
        <dbReference type="Proteomes" id="UP000037540"/>
    </source>
</evidence>
<evidence type="ECO:0000259" key="5">
    <source>
        <dbReference type="Pfam" id="PF20578"/>
    </source>
</evidence>
<evidence type="ECO:0000259" key="3">
    <source>
        <dbReference type="Pfam" id="PF13205"/>
    </source>
</evidence>
<dbReference type="PANTHER" id="PTHR32256">
    <property type="match status" value="1"/>
</dbReference>
<accession>A0A9Q1UZD1</accession>
<dbReference type="InterPro" id="IPR032812">
    <property type="entry name" value="SbsA_Ig"/>
</dbReference>
<dbReference type="Gene3D" id="2.120.10.30">
    <property type="entry name" value="TolB, C-terminal domain"/>
    <property type="match status" value="1"/>
</dbReference>
<dbReference type="SUPFAM" id="SSF69304">
    <property type="entry name" value="Tricorn protease N-terminal domain"/>
    <property type="match status" value="1"/>
</dbReference>
<dbReference type="InterPro" id="IPR053369">
    <property type="entry name" value="SrfA-induced_signal"/>
</dbReference>
<dbReference type="InterPro" id="IPR014755">
    <property type="entry name" value="Cu-Rt/internalin_Ig-like"/>
</dbReference>
<protein>
    <recommendedName>
        <fullName evidence="8">DUF5050 domain-containing protein</fullName>
    </recommendedName>
</protein>
<keyword evidence="1 2" id="KW-0732">Signal</keyword>
<dbReference type="InterPro" id="IPR046780">
    <property type="entry name" value="aBig_2"/>
</dbReference>